<dbReference type="SUPFAM" id="SSF111369">
    <property type="entry name" value="HlyD-like secretion proteins"/>
    <property type="match status" value="1"/>
</dbReference>
<feature type="transmembrane region" description="Helical" evidence="9">
    <location>
        <begin position="36"/>
        <end position="67"/>
    </location>
</feature>
<dbReference type="KEGG" id="plad:PPGU16_70350"/>
<organism evidence="12 13">
    <name type="scientific">Paraburkholderia largidicola</name>
    <dbReference type="NCBI Taxonomy" id="3014751"/>
    <lineage>
        <taxon>Bacteria</taxon>
        <taxon>Pseudomonadati</taxon>
        <taxon>Pseudomonadota</taxon>
        <taxon>Betaproteobacteria</taxon>
        <taxon>Burkholderiales</taxon>
        <taxon>Burkholderiaceae</taxon>
        <taxon>Paraburkholderia</taxon>
    </lineage>
</organism>
<name>A0A7I8C0K4_9BURK</name>
<evidence type="ECO:0000256" key="1">
    <source>
        <dbReference type="ARBA" id="ARBA00004377"/>
    </source>
</evidence>
<dbReference type="Gene3D" id="1.10.287.470">
    <property type="entry name" value="Helix hairpin bin"/>
    <property type="match status" value="1"/>
</dbReference>
<keyword evidence="6 9" id="KW-0812">Transmembrane</keyword>
<evidence type="ECO:0000259" key="11">
    <source>
        <dbReference type="Pfam" id="PF26002"/>
    </source>
</evidence>
<sequence length="461" mass="50696">MKFRFHVQSLVAYLQSTLTSTSISSAADDRLRLPGNVIALGCLSVVLGIGALSLWAAVAPLSGAVVAEGMVRDEGERKTIQHQEGGIVHAIFVKDGDHVKVGQVLVSLDNVRPNAELNALQSQLDDNEAKSARLLAERDLQKSVAFPSSLVSRQSDSIVAALLRRERTLFDSERLTLEDQVSLLQQQIAQTREEIGTEAALIGTSAQSLRLAKQELDMNQPLRSEGYVTETKMMELRRTAADYESRQQSDTAELIRSRQRLTDLTLKVVALRNDYVKSADAQLKDTNEKILQLTEQLRPAQDVDARTRVMAPVAGEVVALRVHTIGAAIGPREPILDLVPIGAPLIIEAKIKPDNVREIVVGGSAEIRLTAYNPRSSPTLRGKVAYLSADSLGDKDTHQQFYLARIEITPEELAHSNRLARDSIVLSPGLRADVFIKTKTRTAFDYMLAPVWDGIQKSMRD</sequence>
<dbReference type="PANTHER" id="PTHR30386">
    <property type="entry name" value="MEMBRANE FUSION SUBUNIT OF EMRAB-TOLC MULTIDRUG EFFLUX PUMP"/>
    <property type="match status" value="1"/>
</dbReference>
<geneLocation type="plasmid" evidence="12 13">
    <name>PPGU16_p1</name>
</geneLocation>
<comment type="similarity">
    <text evidence="2 9">Belongs to the membrane fusion protein (MFP) (TC 8.A.1) family.</text>
</comment>
<keyword evidence="5 9" id="KW-0997">Cell inner membrane</keyword>
<dbReference type="NCBIfam" id="TIGR01843">
    <property type="entry name" value="type_I_hlyD"/>
    <property type="match status" value="1"/>
</dbReference>
<dbReference type="PRINTS" id="PR01490">
    <property type="entry name" value="RTXTOXIND"/>
</dbReference>
<gene>
    <name evidence="12" type="ORF">PPGU16_70350</name>
</gene>
<evidence type="ECO:0000313" key="12">
    <source>
        <dbReference type="EMBL" id="BCF93968.1"/>
    </source>
</evidence>
<keyword evidence="12" id="KW-0614">Plasmid</keyword>
<accession>A0A7I8C0K4</accession>
<dbReference type="AlphaFoldDB" id="A0A7I8C0K4"/>
<evidence type="ECO:0000256" key="9">
    <source>
        <dbReference type="RuleBase" id="RU365093"/>
    </source>
</evidence>
<dbReference type="Pfam" id="PF25994">
    <property type="entry name" value="HH_AprE"/>
    <property type="match status" value="1"/>
</dbReference>
<keyword evidence="8 9" id="KW-0472">Membrane</keyword>
<keyword evidence="7 9" id="KW-1133">Transmembrane helix</keyword>
<evidence type="ECO:0000259" key="10">
    <source>
        <dbReference type="Pfam" id="PF25994"/>
    </source>
</evidence>
<proteinExistence type="inferred from homology"/>
<dbReference type="InterPro" id="IPR058982">
    <property type="entry name" value="Beta-barrel_AprE"/>
</dbReference>
<evidence type="ECO:0000256" key="3">
    <source>
        <dbReference type="ARBA" id="ARBA00022448"/>
    </source>
</evidence>
<feature type="domain" description="AprE-like beta-barrel" evidence="11">
    <location>
        <begin position="345"/>
        <end position="439"/>
    </location>
</feature>
<evidence type="ECO:0000256" key="7">
    <source>
        <dbReference type="ARBA" id="ARBA00022989"/>
    </source>
</evidence>
<dbReference type="Pfam" id="PF26002">
    <property type="entry name" value="Beta-barrel_AprE"/>
    <property type="match status" value="1"/>
</dbReference>
<protein>
    <recommendedName>
        <fullName evidence="9">Membrane fusion protein (MFP) family protein</fullName>
    </recommendedName>
</protein>
<dbReference type="EMBL" id="AP023176">
    <property type="protein sequence ID" value="BCF93968.1"/>
    <property type="molecule type" value="Genomic_DNA"/>
</dbReference>
<dbReference type="InterPro" id="IPR050739">
    <property type="entry name" value="MFP"/>
</dbReference>
<evidence type="ECO:0000256" key="5">
    <source>
        <dbReference type="ARBA" id="ARBA00022519"/>
    </source>
</evidence>
<keyword evidence="4 9" id="KW-1003">Cell membrane</keyword>
<evidence type="ECO:0000313" key="13">
    <source>
        <dbReference type="Proteomes" id="UP000510888"/>
    </source>
</evidence>
<dbReference type="Proteomes" id="UP000510888">
    <property type="component" value="Plasmid PPGU16_p1"/>
</dbReference>
<dbReference type="RefSeq" id="WP_180725512.1">
    <property type="nucleotide sequence ID" value="NZ_AP023176.1"/>
</dbReference>
<dbReference type="GO" id="GO:0005886">
    <property type="term" value="C:plasma membrane"/>
    <property type="evidence" value="ECO:0007669"/>
    <property type="project" value="UniProtKB-SubCell"/>
</dbReference>
<evidence type="ECO:0000256" key="6">
    <source>
        <dbReference type="ARBA" id="ARBA00022692"/>
    </source>
</evidence>
<dbReference type="Gene3D" id="2.40.50.100">
    <property type="match status" value="1"/>
</dbReference>
<dbReference type="GO" id="GO:0015031">
    <property type="term" value="P:protein transport"/>
    <property type="evidence" value="ECO:0007669"/>
    <property type="project" value="InterPro"/>
</dbReference>
<keyword evidence="3 9" id="KW-0813">Transport</keyword>
<reference evidence="12 13" key="1">
    <citation type="journal article" date="2020" name="Genes (Basel)">
        <title>Genomic Comparison of Insect Gut Symbionts from Divergent Burkholderia Subclades.</title>
        <authorList>
            <person name="Takeshita K."/>
            <person name="Kikuchi Y."/>
        </authorList>
    </citation>
    <scope>NUCLEOTIDE SEQUENCE [LARGE SCALE GENOMIC DNA]</scope>
    <source>
        <strain evidence="12 13">PGU16</strain>
        <plasmid evidence="12 13">PPGU16_p1</plasmid>
    </source>
</reference>
<feature type="domain" description="AprE-like long alpha-helical hairpin" evidence="10">
    <location>
        <begin position="115"/>
        <end position="303"/>
    </location>
</feature>
<comment type="subcellular location">
    <subcellularLocation>
        <location evidence="1 9">Cell inner membrane</location>
        <topology evidence="1 9">Single-pass membrane protein</topology>
    </subcellularLocation>
</comment>
<dbReference type="InterPro" id="IPR010129">
    <property type="entry name" value="T1SS_HlyD"/>
</dbReference>
<evidence type="ECO:0000256" key="8">
    <source>
        <dbReference type="ARBA" id="ARBA00023136"/>
    </source>
</evidence>
<evidence type="ECO:0000256" key="2">
    <source>
        <dbReference type="ARBA" id="ARBA00009477"/>
    </source>
</evidence>
<dbReference type="PANTHER" id="PTHR30386:SF17">
    <property type="entry name" value="ALKALINE PROTEASE SECRETION PROTEIN APRE"/>
    <property type="match status" value="1"/>
</dbReference>
<keyword evidence="13" id="KW-1185">Reference proteome</keyword>
<dbReference type="InterPro" id="IPR058781">
    <property type="entry name" value="HH_AprE-like"/>
</dbReference>
<evidence type="ECO:0000256" key="4">
    <source>
        <dbReference type="ARBA" id="ARBA00022475"/>
    </source>
</evidence>